<evidence type="ECO:0000256" key="7">
    <source>
        <dbReference type="ARBA" id="ARBA00023136"/>
    </source>
</evidence>
<evidence type="ECO:0000256" key="3">
    <source>
        <dbReference type="ARBA" id="ARBA00022452"/>
    </source>
</evidence>
<comment type="caution">
    <text evidence="14">The sequence shown here is derived from an EMBL/GenBank/DDBJ whole genome shotgun (WGS) entry which is preliminary data.</text>
</comment>
<dbReference type="EMBL" id="BJYV01000002">
    <property type="protein sequence ID" value="GEO20318.1"/>
    <property type="molecule type" value="Genomic_DNA"/>
</dbReference>
<dbReference type="InterPro" id="IPR012910">
    <property type="entry name" value="Plug_dom"/>
</dbReference>
<keyword evidence="7 10" id="KW-0472">Membrane</keyword>
<evidence type="ECO:0000256" key="5">
    <source>
        <dbReference type="ARBA" id="ARBA00022729"/>
    </source>
</evidence>
<comment type="subcellular location">
    <subcellularLocation>
        <location evidence="1 10">Cell outer membrane</location>
        <topology evidence="1 10">Multi-pass membrane protein</topology>
    </subcellularLocation>
</comment>
<feature type="domain" description="TonB-dependent receptor plug" evidence="13">
    <location>
        <begin position="84"/>
        <end position="186"/>
    </location>
</feature>
<keyword evidence="2 10" id="KW-0813">Transport</keyword>
<dbReference type="InterPro" id="IPR039426">
    <property type="entry name" value="TonB-dep_rcpt-like"/>
</dbReference>
<evidence type="ECO:0000313" key="15">
    <source>
        <dbReference type="Proteomes" id="UP000321301"/>
    </source>
</evidence>
<evidence type="ECO:0000256" key="1">
    <source>
        <dbReference type="ARBA" id="ARBA00004571"/>
    </source>
</evidence>
<dbReference type="SUPFAM" id="SSF56935">
    <property type="entry name" value="Porins"/>
    <property type="match status" value="1"/>
</dbReference>
<dbReference type="PANTHER" id="PTHR30069:SF29">
    <property type="entry name" value="HEMOGLOBIN AND HEMOGLOBIN-HAPTOGLOBIN-BINDING PROTEIN 1-RELATED"/>
    <property type="match status" value="1"/>
</dbReference>
<keyword evidence="9 10" id="KW-0998">Cell outer membrane</keyword>
<accession>A0A512C7X2</accession>
<dbReference type="InterPro" id="IPR037066">
    <property type="entry name" value="Plug_dom_sf"/>
</dbReference>
<keyword evidence="8 14" id="KW-0675">Receptor</keyword>
<proteinExistence type="inferred from homology"/>
<dbReference type="Gene3D" id="2.170.130.10">
    <property type="entry name" value="TonB-dependent receptor, plug domain"/>
    <property type="match status" value="1"/>
</dbReference>
<name>A0A512C7X2_9BACT</name>
<evidence type="ECO:0000256" key="11">
    <source>
        <dbReference type="RuleBase" id="RU003357"/>
    </source>
</evidence>
<sequence>MMATVLIHELGTGTAADPNGEFILKNLNPGNYHLHVSHLGYKSLTETVSIQNKDVKLNWQMEPSAITLQSLTIEANPFKNGPVEQSQTIDVIDRDFIEKNNSGTFSNALEKLPGISTINTGVGISKPVIRGMSSNRIQVNDRGIKQEGQQWGADHGLEIDPFDVDRVEIVKGPASLIYGSDGMSGVINISPAPIPNDGVIRGHLINSYQTNNNMRSHSAMVEGNENGFIYKGRLTFQDYQDYRVPADEFTYAGYVLPVYENRLKNTAGKERHFSLMTGIRKKWGKSTITVSRFGQQAGIFTGAVGIPNSYNLQHNGDYGNIELPNQDNSHLKVISNTTIQLNQNWLEIDLGYQRNEREEHSLPHAHGISSSEQGDLALGLYLNTYTANLRFNHHINNKEQAIIGFQSSLMDNQFGGFEFLLPQFQSKSAGFFYFHEYRLKDNFILNAGLRVDVAKHQIDAHSQPTYNNGEATGNEVLRNPDIDRNYANLSGATGFSWIINEKSNFKLNLGSSYRAPSPIELASNGIHHGNFRHELGDSNFNSERSFQGDLNFTYSKKNLLIGFSPYFAYYLDYIYLSPTAIFSTLAGAGTLWEYRQNNAIFSGGELKIHWAILPKLQTSIAAEYVYSQNLDTSLPLPLTPPASVLMGLEWDLPYNNQWLPASNMFIEYRQVAAQNRVDRNERVTEGYGLLEAGVGLEFSMARQLFKFRISGKNLLNSYYFNHMSRYRLLNLPEQGRNINISLKIPIQIKNQ</sequence>
<evidence type="ECO:0000259" key="13">
    <source>
        <dbReference type="Pfam" id="PF07715"/>
    </source>
</evidence>
<dbReference type="Pfam" id="PF07715">
    <property type="entry name" value="Plug"/>
    <property type="match status" value="1"/>
</dbReference>
<keyword evidence="15" id="KW-1185">Reference proteome</keyword>
<evidence type="ECO:0000256" key="4">
    <source>
        <dbReference type="ARBA" id="ARBA00022692"/>
    </source>
</evidence>
<evidence type="ECO:0000313" key="14">
    <source>
        <dbReference type="EMBL" id="GEO20318.1"/>
    </source>
</evidence>
<evidence type="ECO:0000259" key="12">
    <source>
        <dbReference type="Pfam" id="PF00593"/>
    </source>
</evidence>
<evidence type="ECO:0000256" key="10">
    <source>
        <dbReference type="PROSITE-ProRule" id="PRU01360"/>
    </source>
</evidence>
<dbReference type="Pfam" id="PF13715">
    <property type="entry name" value="CarbopepD_reg_2"/>
    <property type="match status" value="1"/>
</dbReference>
<dbReference type="PROSITE" id="PS52016">
    <property type="entry name" value="TONB_DEPENDENT_REC_3"/>
    <property type="match status" value="1"/>
</dbReference>
<dbReference type="AlphaFoldDB" id="A0A512C7X2"/>
<protein>
    <submittedName>
        <fullName evidence="14">TonB-dependent receptor</fullName>
    </submittedName>
</protein>
<evidence type="ECO:0000256" key="6">
    <source>
        <dbReference type="ARBA" id="ARBA00023077"/>
    </source>
</evidence>
<feature type="domain" description="TonB-dependent receptor-like beta-barrel" evidence="12">
    <location>
        <begin position="310"/>
        <end position="714"/>
    </location>
</feature>
<dbReference type="PANTHER" id="PTHR30069">
    <property type="entry name" value="TONB-DEPENDENT OUTER MEMBRANE RECEPTOR"/>
    <property type="match status" value="1"/>
</dbReference>
<evidence type="ECO:0000256" key="8">
    <source>
        <dbReference type="ARBA" id="ARBA00023170"/>
    </source>
</evidence>
<dbReference type="SUPFAM" id="SSF49464">
    <property type="entry name" value="Carboxypeptidase regulatory domain-like"/>
    <property type="match status" value="1"/>
</dbReference>
<dbReference type="InterPro" id="IPR008969">
    <property type="entry name" value="CarboxyPept-like_regulatory"/>
</dbReference>
<dbReference type="Proteomes" id="UP000321301">
    <property type="component" value="Unassembled WGS sequence"/>
</dbReference>
<dbReference type="Pfam" id="PF00593">
    <property type="entry name" value="TonB_dep_Rec_b-barrel"/>
    <property type="match status" value="1"/>
</dbReference>
<reference evidence="14 15" key="1">
    <citation type="submission" date="2019-07" db="EMBL/GenBank/DDBJ databases">
        <title>Whole genome shotgun sequence of Cyclobacterium qasimii NBRC 106168.</title>
        <authorList>
            <person name="Hosoyama A."/>
            <person name="Uohara A."/>
            <person name="Ohji S."/>
            <person name="Ichikawa N."/>
        </authorList>
    </citation>
    <scope>NUCLEOTIDE SEQUENCE [LARGE SCALE GENOMIC DNA]</scope>
    <source>
        <strain evidence="14 15">NBRC 106168</strain>
    </source>
</reference>
<dbReference type="Gene3D" id="2.60.40.1120">
    <property type="entry name" value="Carboxypeptidase-like, regulatory domain"/>
    <property type="match status" value="1"/>
</dbReference>
<dbReference type="InterPro" id="IPR036942">
    <property type="entry name" value="Beta-barrel_TonB_sf"/>
</dbReference>
<organism evidence="14 15">
    <name type="scientific">Cyclobacterium qasimii</name>
    <dbReference type="NCBI Taxonomy" id="1350429"/>
    <lineage>
        <taxon>Bacteria</taxon>
        <taxon>Pseudomonadati</taxon>
        <taxon>Bacteroidota</taxon>
        <taxon>Cytophagia</taxon>
        <taxon>Cytophagales</taxon>
        <taxon>Cyclobacteriaceae</taxon>
        <taxon>Cyclobacterium</taxon>
    </lineage>
</organism>
<keyword evidence="4 10" id="KW-0812">Transmembrane</keyword>
<dbReference type="GO" id="GO:0009279">
    <property type="term" value="C:cell outer membrane"/>
    <property type="evidence" value="ECO:0007669"/>
    <property type="project" value="UniProtKB-SubCell"/>
</dbReference>
<dbReference type="Gene3D" id="2.40.170.20">
    <property type="entry name" value="TonB-dependent receptor, beta-barrel domain"/>
    <property type="match status" value="1"/>
</dbReference>
<dbReference type="GO" id="GO:0044718">
    <property type="term" value="P:siderophore transmembrane transport"/>
    <property type="evidence" value="ECO:0007669"/>
    <property type="project" value="TreeGrafter"/>
</dbReference>
<keyword evidence="3 10" id="KW-1134">Transmembrane beta strand</keyword>
<keyword evidence="5" id="KW-0732">Signal</keyword>
<dbReference type="GO" id="GO:0015344">
    <property type="term" value="F:siderophore uptake transmembrane transporter activity"/>
    <property type="evidence" value="ECO:0007669"/>
    <property type="project" value="TreeGrafter"/>
</dbReference>
<evidence type="ECO:0000256" key="9">
    <source>
        <dbReference type="ARBA" id="ARBA00023237"/>
    </source>
</evidence>
<evidence type="ECO:0000256" key="2">
    <source>
        <dbReference type="ARBA" id="ARBA00022448"/>
    </source>
</evidence>
<comment type="similarity">
    <text evidence="10 11">Belongs to the TonB-dependent receptor family.</text>
</comment>
<keyword evidence="6 11" id="KW-0798">TonB box</keyword>
<gene>
    <name evidence="14" type="ORF">CQA01_08520</name>
</gene>
<dbReference type="InterPro" id="IPR000531">
    <property type="entry name" value="Beta-barrel_TonB"/>
</dbReference>